<evidence type="ECO:0000256" key="2">
    <source>
        <dbReference type="SAM" id="Phobius"/>
    </source>
</evidence>
<evidence type="ECO:0000313" key="4">
    <source>
        <dbReference type="Proteomes" id="UP001443914"/>
    </source>
</evidence>
<name>A0AAW1JTR7_SAPOF</name>
<accession>A0AAW1JTR7</accession>
<evidence type="ECO:0008006" key="5">
    <source>
        <dbReference type="Google" id="ProtNLM"/>
    </source>
</evidence>
<keyword evidence="2" id="KW-0812">Transmembrane</keyword>
<keyword evidence="2" id="KW-0472">Membrane</keyword>
<keyword evidence="4" id="KW-1185">Reference proteome</keyword>
<dbReference type="Proteomes" id="UP001443914">
    <property type="component" value="Unassembled WGS sequence"/>
</dbReference>
<evidence type="ECO:0000313" key="3">
    <source>
        <dbReference type="EMBL" id="KAK9707330.1"/>
    </source>
</evidence>
<dbReference type="PROSITE" id="PS51257">
    <property type="entry name" value="PROKAR_LIPOPROTEIN"/>
    <property type="match status" value="1"/>
</dbReference>
<keyword evidence="2" id="KW-1133">Transmembrane helix</keyword>
<gene>
    <name evidence="3" type="ORF">RND81_07G189600</name>
</gene>
<feature type="transmembrane region" description="Helical" evidence="2">
    <location>
        <begin position="76"/>
        <end position="95"/>
    </location>
</feature>
<proteinExistence type="predicted"/>
<dbReference type="EMBL" id="JBDFQZ010000007">
    <property type="protein sequence ID" value="KAK9707330.1"/>
    <property type="molecule type" value="Genomic_DNA"/>
</dbReference>
<sequence>MASPNKRKSIILFMSILVFACIIVGHVVEGQTKGNNIQVSSTINVHDNLPQNYVFRRSMKGGKKKKKSKSSHSSTISPSSYVSMVSIIVFLCSIIRGW</sequence>
<protein>
    <recommendedName>
        <fullName evidence="5">Transmembrane protein</fullName>
    </recommendedName>
</protein>
<organism evidence="3 4">
    <name type="scientific">Saponaria officinalis</name>
    <name type="common">Common soapwort</name>
    <name type="synonym">Lychnis saponaria</name>
    <dbReference type="NCBI Taxonomy" id="3572"/>
    <lineage>
        <taxon>Eukaryota</taxon>
        <taxon>Viridiplantae</taxon>
        <taxon>Streptophyta</taxon>
        <taxon>Embryophyta</taxon>
        <taxon>Tracheophyta</taxon>
        <taxon>Spermatophyta</taxon>
        <taxon>Magnoliopsida</taxon>
        <taxon>eudicotyledons</taxon>
        <taxon>Gunneridae</taxon>
        <taxon>Pentapetalae</taxon>
        <taxon>Caryophyllales</taxon>
        <taxon>Caryophyllaceae</taxon>
        <taxon>Caryophylleae</taxon>
        <taxon>Saponaria</taxon>
    </lineage>
</organism>
<comment type="caution">
    <text evidence="3">The sequence shown here is derived from an EMBL/GenBank/DDBJ whole genome shotgun (WGS) entry which is preliminary data.</text>
</comment>
<feature type="compositionally biased region" description="Basic residues" evidence="1">
    <location>
        <begin position="59"/>
        <end position="70"/>
    </location>
</feature>
<evidence type="ECO:0000256" key="1">
    <source>
        <dbReference type="SAM" id="MobiDB-lite"/>
    </source>
</evidence>
<reference evidence="3" key="1">
    <citation type="submission" date="2024-03" db="EMBL/GenBank/DDBJ databases">
        <title>WGS assembly of Saponaria officinalis var. Norfolk2.</title>
        <authorList>
            <person name="Jenkins J."/>
            <person name="Shu S."/>
            <person name="Grimwood J."/>
            <person name="Barry K."/>
            <person name="Goodstein D."/>
            <person name="Schmutz J."/>
            <person name="Leebens-Mack J."/>
            <person name="Osbourn A."/>
        </authorList>
    </citation>
    <scope>NUCLEOTIDE SEQUENCE [LARGE SCALE GENOMIC DNA]</scope>
    <source>
        <strain evidence="3">JIC</strain>
    </source>
</reference>
<feature type="region of interest" description="Disordered" evidence="1">
    <location>
        <begin position="59"/>
        <end position="78"/>
    </location>
</feature>
<dbReference type="AlphaFoldDB" id="A0AAW1JTR7"/>
<feature type="transmembrane region" description="Helical" evidence="2">
    <location>
        <begin position="9"/>
        <end position="28"/>
    </location>
</feature>